<feature type="coiled-coil region" evidence="1">
    <location>
        <begin position="215"/>
        <end position="249"/>
    </location>
</feature>
<dbReference type="EMBL" id="CAJZBQ010000024">
    <property type="protein sequence ID" value="CAG9320216.1"/>
    <property type="molecule type" value="Genomic_DNA"/>
</dbReference>
<evidence type="ECO:0000313" key="3">
    <source>
        <dbReference type="EMBL" id="CAG9320216.1"/>
    </source>
</evidence>
<evidence type="ECO:0000313" key="4">
    <source>
        <dbReference type="Proteomes" id="UP001162131"/>
    </source>
</evidence>
<keyword evidence="4" id="KW-1185">Reference proteome</keyword>
<gene>
    <name evidence="3" type="ORF">BSTOLATCC_MIC25448</name>
</gene>
<comment type="caution">
    <text evidence="3">The sequence shown here is derived from an EMBL/GenBank/DDBJ whole genome shotgun (WGS) entry which is preliminary data.</text>
</comment>
<keyword evidence="1" id="KW-0175">Coiled coil</keyword>
<sequence length="287" mass="32427">MSKNYQNPSTASNQKQSKILFSDSESSSSPGDSFIHEESSISHQLSPKFQQSEIGEEIQRSITLIASALKKSKVPYSQPDLYDGDIRKTLNSLNYFVSTICSEYLYAINKINAEASLNKIDSYKQPKIEELRIANDKVKDKDKIDEVGVTVVKKGQSDIMARLFKLPKQGLMLTHEDCKEFSSLIIGAMRDSGTAELREQIVYLQEKAVKFGKLLSLTRAQLRKKEDQVDQLLQANKNLNQIISNLQDKVDDRYSPDQEIFITDLSPNKQHSHETSSTQSEAVFINP</sequence>
<organism evidence="3 4">
    <name type="scientific">Blepharisma stoltei</name>
    <dbReference type="NCBI Taxonomy" id="1481888"/>
    <lineage>
        <taxon>Eukaryota</taxon>
        <taxon>Sar</taxon>
        <taxon>Alveolata</taxon>
        <taxon>Ciliophora</taxon>
        <taxon>Postciliodesmatophora</taxon>
        <taxon>Heterotrichea</taxon>
        <taxon>Heterotrichida</taxon>
        <taxon>Blepharismidae</taxon>
        <taxon>Blepharisma</taxon>
    </lineage>
</organism>
<evidence type="ECO:0000256" key="2">
    <source>
        <dbReference type="SAM" id="MobiDB-lite"/>
    </source>
</evidence>
<evidence type="ECO:0000256" key="1">
    <source>
        <dbReference type="SAM" id="Coils"/>
    </source>
</evidence>
<dbReference type="AlphaFoldDB" id="A0AAU9J4M2"/>
<accession>A0AAU9J4M2</accession>
<feature type="compositionally biased region" description="Polar residues" evidence="2">
    <location>
        <begin position="266"/>
        <end position="281"/>
    </location>
</feature>
<feature type="region of interest" description="Disordered" evidence="2">
    <location>
        <begin position="1"/>
        <end position="48"/>
    </location>
</feature>
<protein>
    <submittedName>
        <fullName evidence="3">Uncharacterized protein</fullName>
    </submittedName>
</protein>
<proteinExistence type="predicted"/>
<feature type="compositionally biased region" description="Polar residues" evidence="2">
    <location>
        <begin position="1"/>
        <end position="19"/>
    </location>
</feature>
<reference evidence="3" key="1">
    <citation type="submission" date="2021-09" db="EMBL/GenBank/DDBJ databases">
        <authorList>
            <consortium name="AG Swart"/>
            <person name="Singh M."/>
            <person name="Singh A."/>
            <person name="Seah K."/>
            <person name="Emmerich C."/>
        </authorList>
    </citation>
    <scope>NUCLEOTIDE SEQUENCE</scope>
    <source>
        <strain evidence="3">ATCC30299</strain>
    </source>
</reference>
<feature type="compositionally biased region" description="Low complexity" evidence="2">
    <location>
        <begin position="22"/>
        <end position="33"/>
    </location>
</feature>
<dbReference type="Proteomes" id="UP001162131">
    <property type="component" value="Unassembled WGS sequence"/>
</dbReference>
<name>A0AAU9J4M2_9CILI</name>
<feature type="region of interest" description="Disordered" evidence="2">
    <location>
        <begin position="266"/>
        <end position="287"/>
    </location>
</feature>